<dbReference type="EMBL" id="CP000733">
    <property type="protein sequence ID" value="ABS78258.1"/>
    <property type="molecule type" value="Genomic_DNA"/>
</dbReference>
<dbReference type="PANTHER" id="PTHR42716:SF2">
    <property type="entry name" value="L-ASPARTATE OXIDASE, CHLOROPLASTIC"/>
    <property type="match status" value="1"/>
</dbReference>
<evidence type="ECO:0000259" key="14">
    <source>
        <dbReference type="Pfam" id="PF02910"/>
    </source>
</evidence>
<evidence type="ECO:0000256" key="9">
    <source>
        <dbReference type="ARBA" id="ARBA00023002"/>
    </source>
</evidence>
<dbReference type="InterPro" id="IPR015939">
    <property type="entry name" value="Fum_Rdtase/Succ_DH_flav-like_C"/>
</dbReference>
<dbReference type="FunFam" id="1.20.58.100:FF:000002">
    <property type="entry name" value="L-aspartate oxidase"/>
    <property type="match status" value="1"/>
</dbReference>
<dbReference type="InterPro" id="IPR037099">
    <property type="entry name" value="Fum_R/Succ_DH_flav-like_C_sf"/>
</dbReference>
<evidence type="ECO:0000256" key="2">
    <source>
        <dbReference type="ARBA" id="ARBA00004950"/>
    </source>
</evidence>
<evidence type="ECO:0000256" key="6">
    <source>
        <dbReference type="ARBA" id="ARBA00022630"/>
    </source>
</evidence>
<dbReference type="PANTHER" id="PTHR42716">
    <property type="entry name" value="L-ASPARTATE OXIDASE"/>
    <property type="match status" value="1"/>
</dbReference>
<dbReference type="KEGG" id="cbd:CBUD_2006"/>
<dbReference type="Gene3D" id="3.90.700.10">
    <property type="entry name" value="Succinate dehydrogenase/fumarate reductase flavoprotein, catalytic domain"/>
    <property type="match status" value="1"/>
</dbReference>
<evidence type="ECO:0000256" key="5">
    <source>
        <dbReference type="ARBA" id="ARBA00021901"/>
    </source>
</evidence>
<dbReference type="NCBIfam" id="NF006567">
    <property type="entry name" value="PRK09077.1"/>
    <property type="match status" value="1"/>
</dbReference>
<evidence type="ECO:0000256" key="12">
    <source>
        <dbReference type="RuleBase" id="RU362049"/>
    </source>
</evidence>
<reference evidence="15 16" key="1">
    <citation type="journal article" date="2009" name="Infect. Immun.">
        <title>Comparative genomics reveal extensive transposon-mediated genomic plasticity and diversity among potential effector proteins within the genus Coxiella.</title>
        <authorList>
            <person name="Beare P.A."/>
            <person name="Unsworth N."/>
            <person name="Andoh M."/>
            <person name="Voth D.E."/>
            <person name="Omsland A."/>
            <person name="Gilk S.D."/>
            <person name="Williams K.P."/>
            <person name="Sobral B.W."/>
            <person name="Kupko J.J.III."/>
            <person name="Porcella S.F."/>
            <person name="Samuel J.E."/>
            <person name="Heinzen R.A."/>
        </authorList>
    </citation>
    <scope>NUCLEOTIDE SEQUENCE [LARGE SCALE GENOMIC DNA]</scope>
    <source>
        <strain evidence="15 16">Dugway 5J108-111</strain>
    </source>
</reference>
<dbReference type="SUPFAM" id="SSF46977">
    <property type="entry name" value="Succinate dehydrogenase/fumarate reductase flavoprotein C-terminal domain"/>
    <property type="match status" value="1"/>
</dbReference>
<dbReference type="Pfam" id="PF00890">
    <property type="entry name" value="FAD_binding_2"/>
    <property type="match status" value="1"/>
</dbReference>
<evidence type="ECO:0000313" key="15">
    <source>
        <dbReference type="EMBL" id="ABS78258.1"/>
    </source>
</evidence>
<evidence type="ECO:0000256" key="4">
    <source>
        <dbReference type="ARBA" id="ARBA00012173"/>
    </source>
</evidence>
<evidence type="ECO:0000256" key="3">
    <source>
        <dbReference type="ARBA" id="ARBA00008562"/>
    </source>
</evidence>
<feature type="domain" description="FAD-dependent oxidoreductase 2 FAD-binding" evidence="13">
    <location>
        <begin position="5"/>
        <end position="377"/>
    </location>
</feature>
<evidence type="ECO:0000256" key="1">
    <source>
        <dbReference type="ARBA" id="ARBA00001974"/>
    </source>
</evidence>
<evidence type="ECO:0000256" key="8">
    <source>
        <dbReference type="ARBA" id="ARBA00022827"/>
    </source>
</evidence>
<evidence type="ECO:0000259" key="13">
    <source>
        <dbReference type="Pfam" id="PF00890"/>
    </source>
</evidence>
<dbReference type="Gene3D" id="3.50.50.60">
    <property type="entry name" value="FAD/NAD(P)-binding domain"/>
    <property type="match status" value="1"/>
</dbReference>
<dbReference type="Pfam" id="PF02910">
    <property type="entry name" value="Succ_DH_flav_C"/>
    <property type="match status" value="1"/>
</dbReference>
<dbReference type="GO" id="GO:0034628">
    <property type="term" value="P:'de novo' NAD+ biosynthetic process from L-aspartate"/>
    <property type="evidence" value="ECO:0007669"/>
    <property type="project" value="TreeGrafter"/>
</dbReference>
<keyword evidence="9 12" id="KW-0560">Oxidoreductase</keyword>
<dbReference type="SUPFAM" id="SSF56425">
    <property type="entry name" value="Succinate dehydrogenase/fumarate reductase flavoprotein, catalytic domain"/>
    <property type="match status" value="1"/>
</dbReference>
<feature type="domain" description="Fumarate reductase/succinate dehydrogenase flavoprotein-like C-terminal" evidence="14">
    <location>
        <begin position="431"/>
        <end position="510"/>
    </location>
</feature>
<evidence type="ECO:0000256" key="7">
    <source>
        <dbReference type="ARBA" id="ARBA00022642"/>
    </source>
</evidence>
<sequence length="536" mass="58692">MPTYDVLVIGSGAAGLGLALSLASEMRVAVLSKDDLTAGSSPHAQGGIAAVMNAADDSVELHVQDTLNAGGGLCDPEAVRATVTQAKSAVEWLVQQGVQFTTDSKNNYHLTQEGGHSRRRILHAADKTGAVIVKTLAEQVLSHPNIDCFTDHIAIDLLIENNVCKGAEVYDGEQQRSLRFHATHTVLATGGASFAYLHTSNPNRTSGDGIAMAWRAGCRVANLEFNQFHPTCLYHPLANHYLITEVVRGEGGYLLLPDGKRFMPNYDDRAEMAPRDIVARAIDMELKKNNWDHVYLDISHRPADFIKKAFPTIYATCLNFGFDMTEGPLPVVPAAHYTCGGVMTDLQGQTDMARLYAIGEVAYTGLHGANRMASNSLLECLVFAASCARAIKRSAAPIPRLAEEAAHPFFSLDSAGKPREDSRTVDDFIHQVRKIMWDHVGIVRSDIRLIKAKNDLQKLLQQINVVFPLQILSKSLIELRNVMTVAQLVVESALMRKESRGLHYNVDYPHPLAQARNTILHLNPSPTMSAIGEKQF</sequence>
<comment type="catalytic activity">
    <reaction evidence="10">
        <text>L-aspartate + O2 = iminosuccinate + H2O2</text>
        <dbReference type="Rhea" id="RHEA:25876"/>
        <dbReference type="ChEBI" id="CHEBI:15379"/>
        <dbReference type="ChEBI" id="CHEBI:16240"/>
        <dbReference type="ChEBI" id="CHEBI:29991"/>
        <dbReference type="ChEBI" id="CHEBI:77875"/>
        <dbReference type="EC" id="1.4.3.16"/>
    </reaction>
    <physiologicalReaction direction="left-to-right" evidence="10">
        <dbReference type="Rhea" id="RHEA:25877"/>
    </physiologicalReaction>
</comment>
<accession>A9KEU5</accession>
<dbReference type="HOGENOM" id="CLU_014312_3_0_6"/>
<dbReference type="InterPro" id="IPR005288">
    <property type="entry name" value="NadB"/>
</dbReference>
<dbReference type="InterPro" id="IPR003953">
    <property type="entry name" value="FAD-dep_OxRdtase_2_FAD-bd"/>
</dbReference>
<protein>
    <recommendedName>
        <fullName evidence="5 11">L-aspartate oxidase</fullName>
        <ecNumber evidence="4 11">1.4.3.16</ecNumber>
    </recommendedName>
</protein>
<comment type="similarity">
    <text evidence="3 12">Belongs to the FAD-dependent oxidoreductase 2 family. NadB subfamily.</text>
</comment>
<evidence type="ECO:0000313" key="16">
    <source>
        <dbReference type="Proteomes" id="UP000008555"/>
    </source>
</evidence>
<dbReference type="FunFam" id="3.90.700.10:FF:000002">
    <property type="entry name" value="L-aspartate oxidase"/>
    <property type="match status" value="1"/>
</dbReference>
<dbReference type="Gene3D" id="1.20.58.100">
    <property type="entry name" value="Fumarate reductase/succinate dehydrogenase flavoprotein-like, C-terminal domain"/>
    <property type="match status" value="1"/>
</dbReference>
<dbReference type="InterPro" id="IPR027477">
    <property type="entry name" value="Succ_DH/fumarate_Rdtase_cat_sf"/>
</dbReference>
<keyword evidence="6 12" id="KW-0285">Flavoprotein</keyword>
<dbReference type="RefSeq" id="WP_010957382.1">
    <property type="nucleotide sequence ID" value="NC_009727.1"/>
</dbReference>
<name>A9KEU5_COXBN</name>
<dbReference type="InterPro" id="IPR036188">
    <property type="entry name" value="FAD/NAD-bd_sf"/>
</dbReference>
<evidence type="ECO:0000256" key="10">
    <source>
        <dbReference type="ARBA" id="ARBA00048305"/>
    </source>
</evidence>
<dbReference type="Proteomes" id="UP000008555">
    <property type="component" value="Chromosome"/>
</dbReference>
<evidence type="ECO:0000256" key="11">
    <source>
        <dbReference type="NCBIfam" id="TIGR00551"/>
    </source>
</evidence>
<dbReference type="GO" id="GO:0008734">
    <property type="term" value="F:L-aspartate oxidase activity"/>
    <property type="evidence" value="ECO:0007669"/>
    <property type="project" value="UniProtKB-UniRule"/>
</dbReference>
<comment type="pathway">
    <text evidence="2 12">Cofactor biosynthesis; NAD(+) biosynthesis; iminoaspartate from L-aspartate (oxidase route): step 1/1.</text>
</comment>
<dbReference type="PRINTS" id="PR00368">
    <property type="entry name" value="FADPNR"/>
</dbReference>
<comment type="subcellular location">
    <subcellularLocation>
        <location evidence="12">Cytoplasm</location>
    </subcellularLocation>
</comment>
<dbReference type="SUPFAM" id="SSF51905">
    <property type="entry name" value="FAD/NAD(P)-binding domain"/>
    <property type="match status" value="1"/>
</dbReference>
<keyword evidence="7 12" id="KW-0662">Pyridine nucleotide biosynthesis</keyword>
<dbReference type="AlphaFoldDB" id="A9KEU5"/>
<proteinExistence type="inferred from homology"/>
<keyword evidence="8 12" id="KW-0274">FAD</keyword>
<comment type="cofactor">
    <cofactor evidence="1 12">
        <name>FAD</name>
        <dbReference type="ChEBI" id="CHEBI:57692"/>
    </cofactor>
</comment>
<dbReference type="UniPathway" id="UPA00253">
    <property type="reaction ID" value="UER00326"/>
</dbReference>
<dbReference type="NCBIfam" id="TIGR00551">
    <property type="entry name" value="nadB"/>
    <property type="match status" value="1"/>
</dbReference>
<dbReference type="GO" id="GO:0005737">
    <property type="term" value="C:cytoplasm"/>
    <property type="evidence" value="ECO:0007669"/>
    <property type="project" value="UniProtKB-SubCell"/>
</dbReference>
<organism evidence="15 16">
    <name type="scientific">Coxiella burnetii (strain Dugway 5J108-111)</name>
    <dbReference type="NCBI Taxonomy" id="434922"/>
    <lineage>
        <taxon>Bacteria</taxon>
        <taxon>Pseudomonadati</taxon>
        <taxon>Pseudomonadota</taxon>
        <taxon>Gammaproteobacteria</taxon>
        <taxon>Legionellales</taxon>
        <taxon>Coxiellaceae</taxon>
        <taxon>Coxiella</taxon>
    </lineage>
</organism>
<comment type="function">
    <text evidence="12">Catalyzes the oxidation of L-aspartate to iminoaspartate.</text>
</comment>
<dbReference type="EC" id="1.4.3.16" evidence="4 11"/>
<gene>
    <name evidence="15" type="primary">nadB</name>
    <name evidence="15" type="ordered locus">CBUD_2006</name>
</gene>